<dbReference type="InterPro" id="IPR006011">
    <property type="entry name" value="Syntaxin_N"/>
</dbReference>
<dbReference type="AlphaFoldDB" id="A0A9X0AGE8"/>
<proteinExistence type="predicted"/>
<feature type="coiled-coil region" evidence="1">
    <location>
        <begin position="146"/>
        <end position="173"/>
    </location>
</feature>
<evidence type="ECO:0000256" key="2">
    <source>
        <dbReference type="SAM" id="MobiDB-lite"/>
    </source>
</evidence>
<dbReference type="Gene3D" id="1.20.58.70">
    <property type="match status" value="1"/>
</dbReference>
<name>A0A9X0AGE8_9HELO</name>
<accession>A0A9X0AGE8</accession>
<dbReference type="Pfam" id="PF00804">
    <property type="entry name" value="Syntaxin"/>
    <property type="match status" value="1"/>
</dbReference>
<gene>
    <name evidence="4" type="ORF">OCU04_008715</name>
</gene>
<dbReference type="InterPro" id="IPR010989">
    <property type="entry name" value="SNARE"/>
</dbReference>
<dbReference type="GO" id="GO:0016020">
    <property type="term" value="C:membrane"/>
    <property type="evidence" value="ECO:0007669"/>
    <property type="project" value="InterPro"/>
</dbReference>
<evidence type="ECO:0000259" key="3">
    <source>
        <dbReference type="SMART" id="SM00503"/>
    </source>
</evidence>
<feature type="domain" description="Syntaxin N-terminal" evidence="3">
    <location>
        <begin position="61"/>
        <end position="175"/>
    </location>
</feature>
<keyword evidence="5" id="KW-1185">Reference proteome</keyword>
<dbReference type="EMBL" id="JAPEIS010000010">
    <property type="protein sequence ID" value="KAJ8062155.1"/>
    <property type="molecule type" value="Genomic_DNA"/>
</dbReference>
<comment type="caution">
    <text evidence="4">The sequence shown here is derived from an EMBL/GenBank/DDBJ whole genome shotgun (WGS) entry which is preliminary data.</text>
</comment>
<dbReference type="Proteomes" id="UP001152300">
    <property type="component" value="Unassembled WGS sequence"/>
</dbReference>
<dbReference type="GO" id="GO:0016192">
    <property type="term" value="P:vesicle-mediated transport"/>
    <property type="evidence" value="ECO:0007669"/>
    <property type="project" value="InterPro"/>
</dbReference>
<dbReference type="SMART" id="SM00503">
    <property type="entry name" value="SynN"/>
    <property type="match status" value="1"/>
</dbReference>
<evidence type="ECO:0000256" key="1">
    <source>
        <dbReference type="SAM" id="Coils"/>
    </source>
</evidence>
<reference evidence="4" key="1">
    <citation type="submission" date="2022-11" db="EMBL/GenBank/DDBJ databases">
        <title>Genome Resource of Sclerotinia nivalis Strain SnTB1, a Plant Pathogen Isolated from American Ginseng.</title>
        <authorList>
            <person name="Fan S."/>
        </authorList>
    </citation>
    <scope>NUCLEOTIDE SEQUENCE</scope>
    <source>
        <strain evidence="4">SnTB1</strain>
    </source>
</reference>
<feature type="region of interest" description="Disordered" evidence="2">
    <location>
        <begin position="24"/>
        <end position="57"/>
    </location>
</feature>
<evidence type="ECO:0000313" key="5">
    <source>
        <dbReference type="Proteomes" id="UP001152300"/>
    </source>
</evidence>
<dbReference type="OrthoDB" id="10255013at2759"/>
<protein>
    <recommendedName>
        <fullName evidence="3">Syntaxin N-terminal domain-containing protein</fullName>
    </recommendedName>
</protein>
<sequence>MSYTQQYQGVGGNPYQNSGAAEAGYGGNNLAQPGLTHEMSNYSQTSNYSSGTPGAIPPPSSNVLTQQAFLDRVDFAKSEIRSLSSNVSQIATLHQRALSSPDSSSTASLENLVTQTQLKNTQIRDQIKYLEADAIKTQDGTKNVKSTQAKRLKTEFENQLQQYREEELNYRNEYRRQIGRQYRIVNPEATEAEVEEASQMDWGSEGVFQTAVCLVLFPLYYAAQDFIIIYEHTNKFLSLNPIDLAKLPQFSERFAPVIMNSNALRLLLPILQLCSPTWPK</sequence>
<evidence type="ECO:0000313" key="4">
    <source>
        <dbReference type="EMBL" id="KAJ8062155.1"/>
    </source>
</evidence>
<organism evidence="4 5">
    <name type="scientific">Sclerotinia nivalis</name>
    <dbReference type="NCBI Taxonomy" id="352851"/>
    <lineage>
        <taxon>Eukaryota</taxon>
        <taxon>Fungi</taxon>
        <taxon>Dikarya</taxon>
        <taxon>Ascomycota</taxon>
        <taxon>Pezizomycotina</taxon>
        <taxon>Leotiomycetes</taxon>
        <taxon>Helotiales</taxon>
        <taxon>Sclerotiniaceae</taxon>
        <taxon>Sclerotinia</taxon>
    </lineage>
</organism>
<dbReference type="SUPFAM" id="SSF47661">
    <property type="entry name" value="t-snare proteins"/>
    <property type="match status" value="1"/>
</dbReference>
<feature type="compositionally biased region" description="Polar residues" evidence="2">
    <location>
        <begin position="38"/>
        <end position="52"/>
    </location>
</feature>
<keyword evidence="1" id="KW-0175">Coiled coil</keyword>